<name>A0A411DNE5_CHRID</name>
<organism evidence="1">
    <name type="scientific">Chryseobacterium indologenes</name>
    <name type="common">Flavobacterium indologenes</name>
    <dbReference type="NCBI Taxonomy" id="253"/>
    <lineage>
        <taxon>Bacteria</taxon>
        <taxon>Pseudomonadati</taxon>
        <taxon>Bacteroidota</taxon>
        <taxon>Flavobacteriia</taxon>
        <taxon>Flavobacteriales</taxon>
        <taxon>Weeksellaceae</taxon>
        <taxon>Chryseobacterium group</taxon>
        <taxon>Chryseobacterium</taxon>
    </lineage>
</organism>
<dbReference type="AlphaFoldDB" id="A0A411DNE5"/>
<dbReference type="EMBL" id="CP035532">
    <property type="protein sequence ID" value="QBA21899.1"/>
    <property type="molecule type" value="Genomic_DNA"/>
</dbReference>
<accession>A0A411DNE5</accession>
<reference evidence="1" key="1">
    <citation type="submission" date="2019-01" db="EMBL/GenBank/DDBJ databases">
        <title>Whole Genome Sequencing for Putative Detection of Antimicrobial Resistance and Potential Virulence Factors in Chryseobacterium indologenes isolated from Nile Tilapia in Tanzania.</title>
        <authorList>
            <person name="Mwega E."/>
            <person name="Mutoloki S."/>
            <person name="Mugimba K."/>
            <person name="Colquhoun D."/>
            <person name="Mdegela R."/>
            <person name="Evensen O."/>
            <person name="Wasteson Y."/>
        </authorList>
    </citation>
    <scope>NUCLEOTIDE SEQUENCE [LARGE SCALE GENOMIC DNA]</scope>
    <source>
        <strain evidence="1">StR 01</strain>
    </source>
</reference>
<sequence>MENSNATSQVVLDDNLAYREGPIGNKLEQLVEDVSEMRPISHILAESFIDSAKKGILPFMQNREVNFNLGGIYAVKHSLLKDICEIMKDIKATYLTFTFVQIDPRDSRLRLTPYSENKMMYMVASLQTEGKNTIDEHNYLIINANQDLSLKDLKISDENVKTLNDFYLKNGHQVLTNYLGRNNTFYISYHIVDLIDTLSKDGSDTFIINLCEISDVKKVVFENNLGDKFREDQYKRHFETHEKQMTLVFSTDEGYYDMGSLYP</sequence>
<evidence type="ECO:0000313" key="1">
    <source>
        <dbReference type="EMBL" id="QBA21899.1"/>
    </source>
</evidence>
<protein>
    <submittedName>
        <fullName evidence="1">Uncharacterized protein</fullName>
    </submittedName>
</protein>
<gene>
    <name evidence="1" type="ORF">EU348_12125</name>
</gene>
<proteinExistence type="predicted"/>